<evidence type="ECO:0000256" key="1">
    <source>
        <dbReference type="SAM" id="MobiDB-lite"/>
    </source>
</evidence>
<protein>
    <submittedName>
        <fullName evidence="2">Uncharacterized protein</fullName>
    </submittedName>
</protein>
<keyword evidence="3" id="KW-1185">Reference proteome</keyword>
<sequence>MRETVPSYPDLVYRVEAQIAADEAIEAHRRQFEDATKRKREEATSRSQEERQLNPRQQERRKD</sequence>
<reference evidence="2 3" key="1">
    <citation type="journal article" date="2022" name="Nat. Plants">
        <title>Genomes of leafy and leafless Platanthera orchids illuminate the evolution of mycoheterotrophy.</title>
        <authorList>
            <person name="Li M.H."/>
            <person name="Liu K.W."/>
            <person name="Li Z."/>
            <person name="Lu H.C."/>
            <person name="Ye Q.L."/>
            <person name="Zhang D."/>
            <person name="Wang J.Y."/>
            <person name="Li Y.F."/>
            <person name="Zhong Z.M."/>
            <person name="Liu X."/>
            <person name="Yu X."/>
            <person name="Liu D.K."/>
            <person name="Tu X.D."/>
            <person name="Liu B."/>
            <person name="Hao Y."/>
            <person name="Liao X.Y."/>
            <person name="Jiang Y.T."/>
            <person name="Sun W.H."/>
            <person name="Chen J."/>
            <person name="Chen Y.Q."/>
            <person name="Ai Y."/>
            <person name="Zhai J.W."/>
            <person name="Wu S.S."/>
            <person name="Zhou Z."/>
            <person name="Hsiao Y.Y."/>
            <person name="Wu W.L."/>
            <person name="Chen Y.Y."/>
            <person name="Lin Y.F."/>
            <person name="Hsu J.L."/>
            <person name="Li C.Y."/>
            <person name="Wang Z.W."/>
            <person name="Zhao X."/>
            <person name="Zhong W.Y."/>
            <person name="Ma X.K."/>
            <person name="Ma L."/>
            <person name="Huang J."/>
            <person name="Chen G.Z."/>
            <person name="Huang M.Z."/>
            <person name="Huang L."/>
            <person name="Peng D.H."/>
            <person name="Luo Y.B."/>
            <person name="Zou S.Q."/>
            <person name="Chen S.P."/>
            <person name="Lan S."/>
            <person name="Tsai W.C."/>
            <person name="Van de Peer Y."/>
            <person name="Liu Z.J."/>
        </authorList>
    </citation>
    <scope>NUCLEOTIDE SEQUENCE [LARGE SCALE GENOMIC DNA]</scope>
    <source>
        <strain evidence="2">Lor288</strain>
    </source>
</reference>
<feature type="region of interest" description="Disordered" evidence="1">
    <location>
        <begin position="30"/>
        <end position="63"/>
    </location>
</feature>
<gene>
    <name evidence="2" type="ORF">KSP40_PGU012038</name>
</gene>
<dbReference type="Proteomes" id="UP001412067">
    <property type="component" value="Unassembled WGS sequence"/>
</dbReference>
<comment type="caution">
    <text evidence="2">The sequence shown here is derived from an EMBL/GenBank/DDBJ whole genome shotgun (WGS) entry which is preliminary data.</text>
</comment>
<proteinExistence type="predicted"/>
<dbReference type="EMBL" id="JBBWWR010000014">
    <property type="protein sequence ID" value="KAK8953571.1"/>
    <property type="molecule type" value="Genomic_DNA"/>
</dbReference>
<organism evidence="2 3">
    <name type="scientific">Platanthera guangdongensis</name>
    <dbReference type="NCBI Taxonomy" id="2320717"/>
    <lineage>
        <taxon>Eukaryota</taxon>
        <taxon>Viridiplantae</taxon>
        <taxon>Streptophyta</taxon>
        <taxon>Embryophyta</taxon>
        <taxon>Tracheophyta</taxon>
        <taxon>Spermatophyta</taxon>
        <taxon>Magnoliopsida</taxon>
        <taxon>Liliopsida</taxon>
        <taxon>Asparagales</taxon>
        <taxon>Orchidaceae</taxon>
        <taxon>Orchidoideae</taxon>
        <taxon>Orchideae</taxon>
        <taxon>Orchidinae</taxon>
        <taxon>Platanthera</taxon>
    </lineage>
</organism>
<name>A0ABR2LZC4_9ASPA</name>
<accession>A0ABR2LZC4</accession>
<evidence type="ECO:0000313" key="3">
    <source>
        <dbReference type="Proteomes" id="UP001412067"/>
    </source>
</evidence>
<evidence type="ECO:0000313" key="2">
    <source>
        <dbReference type="EMBL" id="KAK8953571.1"/>
    </source>
</evidence>